<dbReference type="SMART" id="SM00091">
    <property type="entry name" value="PAS"/>
    <property type="match status" value="2"/>
</dbReference>
<dbReference type="InterPro" id="IPR052162">
    <property type="entry name" value="Sensor_kinase/Photoreceptor"/>
</dbReference>
<evidence type="ECO:0000259" key="9">
    <source>
        <dbReference type="PROSITE" id="PS50113"/>
    </source>
</evidence>
<dbReference type="PROSITE" id="PS50113">
    <property type="entry name" value="PAC"/>
    <property type="match status" value="2"/>
</dbReference>
<dbReference type="SUPFAM" id="SSF47384">
    <property type="entry name" value="Homodimeric domain of signal transducing histidine kinase"/>
    <property type="match status" value="1"/>
</dbReference>
<dbReference type="InterPro" id="IPR013655">
    <property type="entry name" value="PAS_fold_3"/>
</dbReference>
<evidence type="ECO:0000256" key="6">
    <source>
        <dbReference type="SAM" id="Coils"/>
    </source>
</evidence>
<dbReference type="PROSITE" id="PS50109">
    <property type="entry name" value="HIS_KIN"/>
    <property type="match status" value="1"/>
</dbReference>
<dbReference type="InterPro" id="IPR036097">
    <property type="entry name" value="HisK_dim/P_sf"/>
</dbReference>
<keyword evidence="5" id="KW-0418">Kinase</keyword>
<dbReference type="SMART" id="SM00388">
    <property type="entry name" value="HisKA"/>
    <property type="match status" value="1"/>
</dbReference>
<evidence type="ECO:0000256" key="5">
    <source>
        <dbReference type="ARBA" id="ARBA00022777"/>
    </source>
</evidence>
<dbReference type="InterPro" id="IPR035965">
    <property type="entry name" value="PAS-like_dom_sf"/>
</dbReference>
<dbReference type="AlphaFoldDB" id="A0A239JKR0"/>
<evidence type="ECO:0000313" key="11">
    <source>
        <dbReference type="Proteomes" id="UP000198432"/>
    </source>
</evidence>
<evidence type="ECO:0000256" key="2">
    <source>
        <dbReference type="ARBA" id="ARBA00012438"/>
    </source>
</evidence>
<evidence type="ECO:0000313" key="10">
    <source>
        <dbReference type="EMBL" id="SNT06626.1"/>
    </source>
</evidence>
<keyword evidence="6" id="KW-0175">Coiled coil</keyword>
<dbReference type="Proteomes" id="UP000198432">
    <property type="component" value="Unassembled WGS sequence"/>
</dbReference>
<dbReference type="GO" id="GO:0000155">
    <property type="term" value="F:phosphorelay sensor kinase activity"/>
    <property type="evidence" value="ECO:0007669"/>
    <property type="project" value="InterPro"/>
</dbReference>
<feature type="domain" description="PAS" evidence="8">
    <location>
        <begin position="377"/>
        <end position="447"/>
    </location>
</feature>
<feature type="domain" description="PAC" evidence="9">
    <location>
        <begin position="450"/>
        <end position="502"/>
    </location>
</feature>
<keyword evidence="4" id="KW-0808">Transferase</keyword>
<dbReference type="PANTHER" id="PTHR43304">
    <property type="entry name" value="PHYTOCHROME-LIKE PROTEIN CPH1"/>
    <property type="match status" value="1"/>
</dbReference>
<feature type="coiled-coil region" evidence="6">
    <location>
        <begin position="211"/>
        <end position="242"/>
    </location>
</feature>
<dbReference type="InterPro" id="IPR000700">
    <property type="entry name" value="PAS-assoc_C"/>
</dbReference>
<dbReference type="PANTHER" id="PTHR43304:SF1">
    <property type="entry name" value="PAC DOMAIN-CONTAINING PROTEIN"/>
    <property type="match status" value="1"/>
</dbReference>
<dbReference type="NCBIfam" id="TIGR00229">
    <property type="entry name" value="sensory_box"/>
    <property type="match status" value="2"/>
</dbReference>
<dbReference type="PRINTS" id="PR00344">
    <property type="entry name" value="BCTRLSENSOR"/>
</dbReference>
<dbReference type="Pfam" id="PF00989">
    <property type="entry name" value="PAS"/>
    <property type="match status" value="1"/>
</dbReference>
<dbReference type="InterPro" id="IPR013767">
    <property type="entry name" value="PAS_fold"/>
</dbReference>
<dbReference type="Pfam" id="PF02518">
    <property type="entry name" value="HATPase_c"/>
    <property type="match status" value="1"/>
</dbReference>
<dbReference type="SUPFAM" id="SSF55874">
    <property type="entry name" value="ATPase domain of HSP90 chaperone/DNA topoisomerase II/histidine kinase"/>
    <property type="match status" value="1"/>
</dbReference>
<dbReference type="Gene3D" id="3.30.450.40">
    <property type="match status" value="1"/>
</dbReference>
<keyword evidence="11" id="KW-1185">Reference proteome</keyword>
<dbReference type="CDD" id="cd00082">
    <property type="entry name" value="HisKA"/>
    <property type="match status" value="1"/>
</dbReference>
<keyword evidence="3" id="KW-0597">Phosphoprotein</keyword>
<dbReference type="SUPFAM" id="SSF55785">
    <property type="entry name" value="PYP-like sensor domain (PAS domain)"/>
    <property type="match status" value="2"/>
</dbReference>
<dbReference type="Gene3D" id="1.10.287.130">
    <property type="match status" value="1"/>
</dbReference>
<gene>
    <name evidence="10" type="ORF">SAMN06296052_12266</name>
</gene>
<proteinExistence type="predicted"/>
<comment type="catalytic activity">
    <reaction evidence="1">
        <text>ATP + protein L-histidine = ADP + protein N-phospho-L-histidine.</text>
        <dbReference type="EC" id="2.7.13.3"/>
    </reaction>
</comment>
<protein>
    <recommendedName>
        <fullName evidence="2">histidine kinase</fullName>
        <ecNumber evidence="2">2.7.13.3</ecNumber>
    </recommendedName>
</protein>
<feature type="domain" description="Histidine kinase" evidence="7">
    <location>
        <begin position="534"/>
        <end position="747"/>
    </location>
</feature>
<dbReference type="InterPro" id="IPR003018">
    <property type="entry name" value="GAF"/>
</dbReference>
<dbReference type="InterPro" id="IPR004358">
    <property type="entry name" value="Sig_transdc_His_kin-like_C"/>
</dbReference>
<evidence type="ECO:0000259" key="8">
    <source>
        <dbReference type="PROSITE" id="PS50112"/>
    </source>
</evidence>
<dbReference type="Gene3D" id="3.30.565.10">
    <property type="entry name" value="Histidine kinase-like ATPase, C-terminal domain"/>
    <property type="match status" value="1"/>
</dbReference>
<dbReference type="CDD" id="cd00130">
    <property type="entry name" value="PAS"/>
    <property type="match status" value="2"/>
</dbReference>
<dbReference type="GO" id="GO:0006355">
    <property type="term" value="P:regulation of DNA-templated transcription"/>
    <property type="evidence" value="ECO:0007669"/>
    <property type="project" value="InterPro"/>
</dbReference>
<dbReference type="InterPro" id="IPR000014">
    <property type="entry name" value="PAS"/>
</dbReference>
<accession>A0A239JKR0</accession>
<name>A0A239JKR0_9BACT</name>
<dbReference type="EMBL" id="FZOQ01000022">
    <property type="protein sequence ID" value="SNT06626.1"/>
    <property type="molecule type" value="Genomic_DNA"/>
</dbReference>
<dbReference type="InterPro" id="IPR036890">
    <property type="entry name" value="HATPase_C_sf"/>
</dbReference>
<dbReference type="InterPro" id="IPR001610">
    <property type="entry name" value="PAC"/>
</dbReference>
<dbReference type="SMART" id="SM00086">
    <property type="entry name" value="PAC"/>
    <property type="match status" value="2"/>
</dbReference>
<dbReference type="EC" id="2.7.13.3" evidence="2"/>
<organism evidence="10 11">
    <name type="scientific">Pontibacter ummariensis</name>
    <dbReference type="NCBI Taxonomy" id="1610492"/>
    <lineage>
        <taxon>Bacteria</taxon>
        <taxon>Pseudomonadati</taxon>
        <taxon>Bacteroidota</taxon>
        <taxon>Cytophagia</taxon>
        <taxon>Cytophagales</taxon>
        <taxon>Hymenobacteraceae</taxon>
        <taxon>Pontibacter</taxon>
    </lineage>
</organism>
<dbReference type="Pfam" id="PF08447">
    <property type="entry name" value="PAS_3"/>
    <property type="match status" value="1"/>
</dbReference>
<dbReference type="InterPro" id="IPR005467">
    <property type="entry name" value="His_kinase_dom"/>
</dbReference>
<feature type="domain" description="PAC" evidence="9">
    <location>
        <begin position="325"/>
        <end position="376"/>
    </location>
</feature>
<evidence type="ECO:0000256" key="3">
    <source>
        <dbReference type="ARBA" id="ARBA00022553"/>
    </source>
</evidence>
<dbReference type="Gene3D" id="3.30.450.20">
    <property type="entry name" value="PAS domain"/>
    <property type="match status" value="2"/>
</dbReference>
<dbReference type="Pfam" id="PF13185">
    <property type="entry name" value="GAF_2"/>
    <property type="match status" value="1"/>
</dbReference>
<dbReference type="SMART" id="SM00065">
    <property type="entry name" value="GAF"/>
    <property type="match status" value="1"/>
</dbReference>
<reference evidence="11" key="1">
    <citation type="submission" date="2017-06" db="EMBL/GenBank/DDBJ databases">
        <authorList>
            <person name="Varghese N."/>
            <person name="Submissions S."/>
        </authorList>
    </citation>
    <scope>NUCLEOTIDE SEQUENCE [LARGE SCALE GENOMIC DNA]</scope>
    <source>
        <strain evidence="11">NKM1</strain>
    </source>
</reference>
<feature type="domain" description="PAS" evidence="8">
    <location>
        <begin position="245"/>
        <end position="303"/>
    </location>
</feature>
<dbReference type="InterPro" id="IPR003594">
    <property type="entry name" value="HATPase_dom"/>
</dbReference>
<dbReference type="PROSITE" id="PS50112">
    <property type="entry name" value="PAS"/>
    <property type="match status" value="2"/>
</dbReference>
<sequence>MLFSALTENYTATYLFIVSDKIKTAHRLEPGETVEKPVQSVLAIFNKAQGRVREMLMKGLPLQEVLDELIRVIQETHPDMRGSVLALNAAQGTLHPVSGPSLSQEYSALINGAFIGPESGSCGTAAFTKSRVLVADISQDPLWAQFRKALDYGLKACWSHPIFSAEGEVLGTFAMYYTSLRTPTTAEVELLELAAGLAGTAIEWKQVLNERTLLEGDLRKANEELLELNADLDKRVKERTAELVYQSQVRQTVTDNATAALFMKDEFGCCTYMNPAAQAMTGYTLEEVVGQPLHNIIHYRHPDGSAFDLGDCVLEKALLQNMKVRGHEDVFIRKDGSFFPVSCAASPIQENGKLIGTVVEVRDVSQERRAQQEVMESSERFRLLLEAMPQFAWTAKPNGQLDFISTRWIAYIGGDEDEGLGESWVRSLHPKDTEHALQAWAKALNTGSDYEAEFRVRRYDGTYRWFLARALPLTSKDGEVKKWFGTTTDIHEQRLAIQKLAEAQEQLKRTNNELNQKNRELTQTNADLDNFVYTASHDLRAPIINLEALLQVLEEDLTRDTVVEVSGLLGMMKGSVSRFKKTIEDLTDISKTKKSQAETKENIILSELMEEIRESVQELVNISGVTITGGFSEVPHFLFPRKNLRSLVYNLVSNGVKYRSAARPSVVKVSTARIGGMVRLRVQDNGLGVAVENKEHLFGMFKRFHDHVEGSGVGLYIVKRIVENANGYIEVDSKLGSGTTFDVYLPI</sequence>
<dbReference type="FunFam" id="3.30.450.20:FF:000099">
    <property type="entry name" value="Sensory box sensor histidine kinase"/>
    <property type="match status" value="1"/>
</dbReference>
<dbReference type="InterPro" id="IPR029016">
    <property type="entry name" value="GAF-like_dom_sf"/>
</dbReference>
<evidence type="ECO:0000256" key="1">
    <source>
        <dbReference type="ARBA" id="ARBA00000085"/>
    </source>
</evidence>
<evidence type="ECO:0000256" key="4">
    <source>
        <dbReference type="ARBA" id="ARBA00022679"/>
    </source>
</evidence>
<dbReference type="SUPFAM" id="SSF55781">
    <property type="entry name" value="GAF domain-like"/>
    <property type="match status" value="1"/>
</dbReference>
<evidence type="ECO:0000259" key="7">
    <source>
        <dbReference type="PROSITE" id="PS50109"/>
    </source>
</evidence>
<dbReference type="InterPro" id="IPR003661">
    <property type="entry name" value="HisK_dim/P_dom"/>
</dbReference>
<dbReference type="SMART" id="SM00387">
    <property type="entry name" value="HATPase_c"/>
    <property type="match status" value="1"/>
</dbReference>
<feature type="coiled-coil region" evidence="6">
    <location>
        <begin position="490"/>
        <end position="531"/>
    </location>
</feature>